<evidence type="ECO:0000313" key="1">
    <source>
        <dbReference type="EMBL" id="MFC5407402.1"/>
    </source>
</evidence>
<gene>
    <name evidence="1" type="ORF">ACFPOF_32125</name>
</gene>
<dbReference type="PANTHER" id="PTHR37812:SF1">
    <property type="entry name" value="MU-LIKE PROPHAGE FLUMU PROTEIN C"/>
    <property type="match status" value="1"/>
</dbReference>
<dbReference type="SUPFAM" id="SSF46689">
    <property type="entry name" value="Homeodomain-like"/>
    <property type="match status" value="1"/>
</dbReference>
<dbReference type="Proteomes" id="UP001596113">
    <property type="component" value="Unassembled WGS sequence"/>
</dbReference>
<keyword evidence="2" id="KW-1185">Reference proteome</keyword>
<dbReference type="EMBL" id="JBHSMI010000067">
    <property type="protein sequence ID" value="MFC5407402.1"/>
    <property type="molecule type" value="Genomic_DNA"/>
</dbReference>
<dbReference type="InterPro" id="IPR009057">
    <property type="entry name" value="Homeodomain-like_sf"/>
</dbReference>
<dbReference type="InterPro" id="IPR049739">
    <property type="entry name" value="YraL-like"/>
</dbReference>
<proteinExistence type="predicted"/>
<name>A0ABW0I4H8_9BACL</name>
<protein>
    <submittedName>
        <fullName evidence="1">CD3324 family protein</fullName>
    </submittedName>
</protein>
<dbReference type="NCBIfam" id="NF040785">
    <property type="entry name" value="CD3324_fam"/>
    <property type="match status" value="1"/>
</dbReference>
<evidence type="ECO:0000313" key="2">
    <source>
        <dbReference type="Proteomes" id="UP001596113"/>
    </source>
</evidence>
<dbReference type="InterPro" id="IPR052411">
    <property type="entry name" value="c-mor_Regulatory_Protein"/>
</dbReference>
<dbReference type="RefSeq" id="WP_378140031.1">
    <property type="nucleotide sequence ID" value="NZ_JBHSMI010000067.1"/>
</dbReference>
<dbReference type="PANTHER" id="PTHR37812">
    <property type="entry name" value="MU-LIKE PROPHAGE FLUMU PROTEIN C"/>
    <property type="match status" value="1"/>
</dbReference>
<reference evidence="2" key="1">
    <citation type="journal article" date="2019" name="Int. J. Syst. Evol. Microbiol.">
        <title>The Global Catalogue of Microorganisms (GCM) 10K type strain sequencing project: providing services to taxonomists for standard genome sequencing and annotation.</title>
        <authorList>
            <consortium name="The Broad Institute Genomics Platform"/>
            <consortium name="The Broad Institute Genome Sequencing Center for Infectious Disease"/>
            <person name="Wu L."/>
            <person name="Ma J."/>
        </authorList>
    </citation>
    <scope>NUCLEOTIDE SEQUENCE [LARGE SCALE GENOMIC DNA]</scope>
    <source>
        <strain evidence="2">CGMCC 1.18575</strain>
    </source>
</reference>
<organism evidence="1 2">
    <name type="scientific">Cohnella soli</name>
    <dbReference type="NCBI Taxonomy" id="425005"/>
    <lineage>
        <taxon>Bacteria</taxon>
        <taxon>Bacillati</taxon>
        <taxon>Bacillota</taxon>
        <taxon>Bacilli</taxon>
        <taxon>Bacillales</taxon>
        <taxon>Paenibacillaceae</taxon>
        <taxon>Cohnella</taxon>
    </lineage>
</organism>
<accession>A0ABW0I4H8</accession>
<sequence>MIYKNGRDVIPHSLLRELQKYVNGELIYIPKLEEKRARWGEVSGTRKLLAERNREICRLHEGGSSVADLERMYFLSGESIRKIIMKKHRQPVAGGGTHAETHQASGEHTQAIVRRAHI</sequence>
<comment type="caution">
    <text evidence="1">The sequence shown here is derived from an EMBL/GenBank/DDBJ whole genome shotgun (WGS) entry which is preliminary data.</text>
</comment>